<gene>
    <name evidence="1" type="ORF">LTRI10_LOCUS25073</name>
</gene>
<sequence>MLRSTDGLENAGRSCGVETADGTWCGGETARAGRWVGVGEMLWDGLEQGRCYRDGDDADGKLYWRRSGTRSDDEARGGSCYWRRRRVWRAGSWFDAPGDADDIDGGKSMAAGLAPLFSLCSRRDEGRKEMK</sequence>
<organism evidence="1 2">
    <name type="scientific">Linum trigynum</name>
    <dbReference type="NCBI Taxonomy" id="586398"/>
    <lineage>
        <taxon>Eukaryota</taxon>
        <taxon>Viridiplantae</taxon>
        <taxon>Streptophyta</taxon>
        <taxon>Embryophyta</taxon>
        <taxon>Tracheophyta</taxon>
        <taxon>Spermatophyta</taxon>
        <taxon>Magnoliopsida</taxon>
        <taxon>eudicotyledons</taxon>
        <taxon>Gunneridae</taxon>
        <taxon>Pentapetalae</taxon>
        <taxon>rosids</taxon>
        <taxon>fabids</taxon>
        <taxon>Malpighiales</taxon>
        <taxon>Linaceae</taxon>
        <taxon>Linum</taxon>
    </lineage>
</organism>
<reference evidence="1 2" key="1">
    <citation type="submission" date="2024-04" db="EMBL/GenBank/DDBJ databases">
        <authorList>
            <person name="Fracassetti M."/>
        </authorList>
    </citation>
    <scope>NUCLEOTIDE SEQUENCE [LARGE SCALE GENOMIC DNA]</scope>
</reference>
<dbReference type="Proteomes" id="UP001497516">
    <property type="component" value="Chromosome 4"/>
</dbReference>
<dbReference type="EMBL" id="OZ034817">
    <property type="protein sequence ID" value="CAL1383829.1"/>
    <property type="molecule type" value="Genomic_DNA"/>
</dbReference>
<dbReference type="AlphaFoldDB" id="A0AAV2EDD0"/>
<evidence type="ECO:0000313" key="2">
    <source>
        <dbReference type="Proteomes" id="UP001497516"/>
    </source>
</evidence>
<evidence type="ECO:0000313" key="1">
    <source>
        <dbReference type="EMBL" id="CAL1383829.1"/>
    </source>
</evidence>
<proteinExistence type="predicted"/>
<keyword evidence="2" id="KW-1185">Reference proteome</keyword>
<accession>A0AAV2EDD0</accession>
<name>A0AAV2EDD0_9ROSI</name>
<protein>
    <submittedName>
        <fullName evidence="1">Uncharacterized protein</fullName>
    </submittedName>
</protein>